<keyword evidence="3" id="KW-1185">Reference proteome</keyword>
<dbReference type="AlphaFoldDB" id="A0AAW7JVU9"/>
<reference evidence="2" key="1">
    <citation type="submission" date="2023-06" db="EMBL/GenBank/DDBJ databases">
        <authorList>
            <person name="Zeman M."/>
            <person name="Kubasova T."/>
            <person name="Jahodarova E."/>
            <person name="Nykrynova M."/>
            <person name="Rychlik I."/>
        </authorList>
    </citation>
    <scope>NUCLEOTIDE SEQUENCE</scope>
    <source>
        <strain evidence="2">ET15</strain>
        <strain evidence="1">ET37</strain>
    </source>
</reference>
<proteinExistence type="predicted"/>
<protein>
    <submittedName>
        <fullName evidence="2">Uncharacterized protein</fullName>
    </submittedName>
</protein>
<evidence type="ECO:0000313" key="4">
    <source>
        <dbReference type="Proteomes" id="UP001168478"/>
    </source>
</evidence>
<dbReference type="EMBL" id="JAUEIF010000004">
    <property type="protein sequence ID" value="MDN0025106.1"/>
    <property type="molecule type" value="Genomic_DNA"/>
</dbReference>
<organism evidence="2 4">
    <name type="scientific">Leyella lascolaii</name>
    <dbReference type="NCBI Taxonomy" id="1776379"/>
    <lineage>
        <taxon>Bacteria</taxon>
        <taxon>Pseudomonadati</taxon>
        <taxon>Bacteroidota</taxon>
        <taxon>Bacteroidia</taxon>
        <taxon>Bacteroidales</taxon>
        <taxon>Prevotellaceae</taxon>
        <taxon>Leyella</taxon>
    </lineage>
</organism>
<dbReference type="Proteomes" id="UP001168478">
    <property type="component" value="Unassembled WGS sequence"/>
</dbReference>
<evidence type="ECO:0000313" key="2">
    <source>
        <dbReference type="EMBL" id="MDN0025106.1"/>
    </source>
</evidence>
<sequence length="82" mass="9323">MSAYGAYDVAKEALSRCGKASFVVSNGLFRSAEQAFLQERKNRTVLPYRFHFIVIVPVKLSGDIRGMSPVRLFLLDWERSPQ</sequence>
<name>A0AAW7JVU9_9BACT</name>
<evidence type="ECO:0000313" key="1">
    <source>
        <dbReference type="EMBL" id="MDN0023230.1"/>
    </source>
</evidence>
<reference evidence="2" key="2">
    <citation type="submission" date="2023-08" db="EMBL/GenBank/DDBJ databases">
        <title>Identification and characterization of horizontal gene transfer across gut microbiota members of farm animals based on homology search.</title>
        <authorList>
            <person name="Schwarzerova J."/>
            <person name="Nykrynova M."/>
            <person name="Jureckova K."/>
            <person name="Cejkova D."/>
            <person name="Rychlik I."/>
        </authorList>
    </citation>
    <scope>NUCLEOTIDE SEQUENCE</scope>
    <source>
        <strain evidence="2">ET15</strain>
        <strain evidence="1">ET37</strain>
    </source>
</reference>
<accession>A0AAW7JVU9</accession>
<gene>
    <name evidence="1" type="ORF">QVN81_09385</name>
    <name evidence="2" type="ORF">QVN84_06170</name>
</gene>
<dbReference type="Proteomes" id="UP001167831">
    <property type="component" value="Unassembled WGS sequence"/>
</dbReference>
<dbReference type="EMBL" id="JAUEIE010000009">
    <property type="protein sequence ID" value="MDN0023230.1"/>
    <property type="molecule type" value="Genomic_DNA"/>
</dbReference>
<dbReference type="RefSeq" id="WP_068857059.1">
    <property type="nucleotide sequence ID" value="NZ_CAUWBX010000005.1"/>
</dbReference>
<comment type="caution">
    <text evidence="2">The sequence shown here is derived from an EMBL/GenBank/DDBJ whole genome shotgun (WGS) entry which is preliminary data.</text>
</comment>
<evidence type="ECO:0000313" key="3">
    <source>
        <dbReference type="Proteomes" id="UP001167831"/>
    </source>
</evidence>